<dbReference type="Proteomes" id="UP001161247">
    <property type="component" value="Chromosome 5"/>
</dbReference>
<dbReference type="Gene3D" id="3.40.50.300">
    <property type="entry name" value="P-loop containing nucleotide triphosphate hydrolases"/>
    <property type="match status" value="1"/>
</dbReference>
<keyword evidence="3" id="KW-0677">Repeat</keyword>
<dbReference type="PRINTS" id="PR00364">
    <property type="entry name" value="DISEASERSIST"/>
</dbReference>
<keyword evidence="4" id="KW-0547">Nucleotide-binding</keyword>
<keyword evidence="5" id="KW-0611">Plant defense</keyword>
<dbReference type="InterPro" id="IPR058922">
    <property type="entry name" value="WHD_DRP"/>
</dbReference>
<gene>
    <name evidence="11" type="ORF">OLC1_LOCUS14339</name>
</gene>
<dbReference type="GO" id="GO:0043531">
    <property type="term" value="F:ADP binding"/>
    <property type="evidence" value="ECO:0007669"/>
    <property type="project" value="InterPro"/>
</dbReference>
<feature type="domain" description="Disease resistance R13L4/SHOC-2-like LRR" evidence="10">
    <location>
        <begin position="552"/>
        <end position="878"/>
    </location>
</feature>
<evidence type="ECO:0000313" key="12">
    <source>
        <dbReference type="Proteomes" id="UP001161247"/>
    </source>
</evidence>
<evidence type="ECO:0000256" key="3">
    <source>
        <dbReference type="ARBA" id="ARBA00022737"/>
    </source>
</evidence>
<dbReference type="AlphaFoldDB" id="A0AAV1DEX4"/>
<dbReference type="FunFam" id="1.10.10.10:FF:000322">
    <property type="entry name" value="Probable disease resistance protein At1g63360"/>
    <property type="match status" value="1"/>
</dbReference>
<evidence type="ECO:0000259" key="7">
    <source>
        <dbReference type="Pfam" id="PF00931"/>
    </source>
</evidence>
<dbReference type="InterPro" id="IPR055414">
    <property type="entry name" value="LRR_R13L4/SHOC2-like"/>
</dbReference>
<evidence type="ECO:0000259" key="10">
    <source>
        <dbReference type="Pfam" id="PF23598"/>
    </source>
</evidence>
<dbReference type="GO" id="GO:0005524">
    <property type="term" value="F:ATP binding"/>
    <property type="evidence" value="ECO:0007669"/>
    <property type="project" value="UniProtKB-KW"/>
</dbReference>
<dbReference type="InterPro" id="IPR027417">
    <property type="entry name" value="P-loop_NTPase"/>
</dbReference>
<feature type="domain" description="Disease resistance protein winged helix" evidence="9">
    <location>
        <begin position="437"/>
        <end position="508"/>
    </location>
</feature>
<dbReference type="Gene3D" id="1.10.8.430">
    <property type="entry name" value="Helical domain of apoptotic protease-activating factors"/>
    <property type="match status" value="1"/>
</dbReference>
<feature type="domain" description="NB-ARC" evidence="7">
    <location>
        <begin position="176"/>
        <end position="351"/>
    </location>
</feature>
<evidence type="ECO:0000256" key="2">
    <source>
        <dbReference type="ARBA" id="ARBA00022614"/>
    </source>
</evidence>
<dbReference type="InterPro" id="IPR038005">
    <property type="entry name" value="RX-like_CC"/>
</dbReference>
<dbReference type="InterPro" id="IPR044974">
    <property type="entry name" value="Disease_R_plants"/>
</dbReference>
<evidence type="ECO:0000313" key="11">
    <source>
        <dbReference type="EMBL" id="CAI9105696.1"/>
    </source>
</evidence>
<feature type="domain" description="Disease resistance N-terminal" evidence="8">
    <location>
        <begin position="5"/>
        <end position="88"/>
    </location>
</feature>
<evidence type="ECO:0000259" key="9">
    <source>
        <dbReference type="Pfam" id="PF23559"/>
    </source>
</evidence>
<dbReference type="Pfam" id="PF00931">
    <property type="entry name" value="NB-ARC"/>
    <property type="match status" value="1"/>
</dbReference>
<dbReference type="Gene3D" id="1.10.10.10">
    <property type="entry name" value="Winged helix-like DNA-binding domain superfamily/Winged helix DNA-binding domain"/>
    <property type="match status" value="1"/>
</dbReference>
<protein>
    <submittedName>
        <fullName evidence="11">OLC1v1004680C1</fullName>
    </submittedName>
</protein>
<dbReference type="FunFam" id="3.40.50.300:FF:001091">
    <property type="entry name" value="Probable disease resistance protein At1g61300"/>
    <property type="match status" value="1"/>
</dbReference>
<dbReference type="InterPro" id="IPR036388">
    <property type="entry name" value="WH-like_DNA-bd_sf"/>
</dbReference>
<dbReference type="Gene3D" id="1.20.5.4130">
    <property type="match status" value="1"/>
</dbReference>
<dbReference type="Pfam" id="PF18052">
    <property type="entry name" value="Rx_N"/>
    <property type="match status" value="1"/>
</dbReference>
<dbReference type="InterPro" id="IPR002182">
    <property type="entry name" value="NB-ARC"/>
</dbReference>
<dbReference type="InterPro" id="IPR041118">
    <property type="entry name" value="Rx_N"/>
</dbReference>
<dbReference type="PANTHER" id="PTHR23155:SF1205">
    <property type="entry name" value="DISEASE RESISTANCE PROTEIN RPM1"/>
    <property type="match status" value="1"/>
</dbReference>
<dbReference type="Pfam" id="PF23598">
    <property type="entry name" value="LRR_14"/>
    <property type="match status" value="1"/>
</dbReference>
<dbReference type="EMBL" id="OX459122">
    <property type="protein sequence ID" value="CAI9105696.1"/>
    <property type="molecule type" value="Genomic_DNA"/>
</dbReference>
<evidence type="ECO:0000256" key="1">
    <source>
        <dbReference type="ARBA" id="ARBA00008894"/>
    </source>
</evidence>
<dbReference type="GO" id="GO:0098542">
    <property type="term" value="P:defense response to other organism"/>
    <property type="evidence" value="ECO:0007669"/>
    <property type="project" value="TreeGrafter"/>
</dbReference>
<evidence type="ECO:0000256" key="5">
    <source>
        <dbReference type="ARBA" id="ARBA00022821"/>
    </source>
</evidence>
<keyword evidence="6" id="KW-0067">ATP-binding</keyword>
<evidence type="ECO:0000256" key="4">
    <source>
        <dbReference type="ARBA" id="ARBA00022741"/>
    </source>
</evidence>
<dbReference type="Gene3D" id="3.80.10.10">
    <property type="entry name" value="Ribonuclease Inhibitor"/>
    <property type="match status" value="2"/>
</dbReference>
<dbReference type="CDD" id="cd14798">
    <property type="entry name" value="RX-CC_like"/>
    <property type="match status" value="1"/>
</dbReference>
<evidence type="ECO:0000256" key="6">
    <source>
        <dbReference type="ARBA" id="ARBA00022840"/>
    </source>
</evidence>
<keyword evidence="12" id="KW-1185">Reference proteome</keyword>
<keyword evidence="2" id="KW-0433">Leucine-rich repeat</keyword>
<dbReference type="GO" id="GO:0051607">
    <property type="term" value="P:defense response to virus"/>
    <property type="evidence" value="ECO:0007669"/>
    <property type="project" value="UniProtKB-ARBA"/>
</dbReference>
<accession>A0AAV1DEX4</accession>
<dbReference type="SUPFAM" id="SSF52540">
    <property type="entry name" value="P-loop containing nucleoside triphosphate hydrolases"/>
    <property type="match status" value="1"/>
</dbReference>
<reference evidence="11" key="1">
    <citation type="submission" date="2023-03" db="EMBL/GenBank/DDBJ databases">
        <authorList>
            <person name="Julca I."/>
        </authorList>
    </citation>
    <scope>NUCLEOTIDE SEQUENCE</scope>
</reference>
<proteinExistence type="inferred from homology"/>
<dbReference type="SUPFAM" id="SSF52058">
    <property type="entry name" value="L domain-like"/>
    <property type="match status" value="1"/>
</dbReference>
<name>A0AAV1DEX4_OLDCO</name>
<dbReference type="Pfam" id="PF23559">
    <property type="entry name" value="WHD_DRP"/>
    <property type="match status" value="1"/>
</dbReference>
<dbReference type="PANTHER" id="PTHR23155">
    <property type="entry name" value="DISEASE RESISTANCE PROTEIN RP"/>
    <property type="match status" value="1"/>
</dbReference>
<dbReference type="InterPro" id="IPR032675">
    <property type="entry name" value="LRR_dom_sf"/>
</dbReference>
<dbReference type="InterPro" id="IPR042197">
    <property type="entry name" value="Apaf_helical"/>
</dbReference>
<evidence type="ECO:0000259" key="8">
    <source>
        <dbReference type="Pfam" id="PF18052"/>
    </source>
</evidence>
<sequence length="950" mass="109242">MSVGVVSSVLNQLSTFIVEEAKLLRELGLEIQGIVNELEHMKAFLMFAEGIEEEEDPRLQVWISQVQDAAYDIEDIVDEFRLRCNHQDGVKFCGLAQKIFGSMKSLRARHQIAHEIEGMKSRIKSICEGHKRYQTYYGTPNQAPSTYPSAVNNLWRDCRDDALLVEEANLVGIDSPKQQLISELLDHDPRLKVVSIFGMGGLGKTTLVKKIQQDVGSEFEVIVWISVSQTYDMLEVLKELIHQLFQEIRKPVPREVASLMSTDQLKLFVKGFLKDKRFLIVFDDVWDIKFWDGIKWALPDKVNRNRVMLTTRIEDIAYASSVEFSTYVHKMQSLSQEDSWILFCKRTFKDSCCPIHLKKVALRIMKKCEGLPLAIVTIGGVLALKDRSRIDEWKMVQHSLGGEVVIKGKLDNIKSILSLSYNELPDHLKTCLLYASIFPEDYKIRESRLIRFWISEGFVMEKTGMSTYDVARAYLHELINRSLIQIVRGSYDASGRMYHIHDILREIILSKASRRNFAIMATGKQRWPKKIRRLAIHDFKFAAESRGHFKYLRSMVIFKSVEPLPTSILSKLLRGSSRLLKVLDLGGTQLEEIPEEVFKLYHLKTLNLKGTRVKDIPKAIGHLKNLEFLDLSYTNVRELPNEILKIEGLIHLIVFDKPSDSTFVLNGFKGPKGIVKLSCLEWLCHIEANEILIREIGELKHLKVLGIKSLRQQDGKQLCSSLGKLSNLEDLCLRAIKDDEMLDLDDMNLVVHSGLLNLQVLSLWSQLRNVPKIISSLQELTSIELGWSRLMVDPLEYLQCLPNLRSLFLYKAFDGKSLCFKAGCFLKLENLILWRLYNLRELRINKDAMPNLRELSIISLESLKELPWGVKYLTKLQLLYIGGIMDEVIVKQVRGPCEEISHIPKIRIHTEVAESKEAPVRKKPLLSYHTSIRHLRYFVTNEESREPTDD</sequence>
<organism evidence="11 12">
    <name type="scientific">Oldenlandia corymbosa var. corymbosa</name>
    <dbReference type="NCBI Taxonomy" id="529605"/>
    <lineage>
        <taxon>Eukaryota</taxon>
        <taxon>Viridiplantae</taxon>
        <taxon>Streptophyta</taxon>
        <taxon>Embryophyta</taxon>
        <taxon>Tracheophyta</taxon>
        <taxon>Spermatophyta</taxon>
        <taxon>Magnoliopsida</taxon>
        <taxon>eudicotyledons</taxon>
        <taxon>Gunneridae</taxon>
        <taxon>Pentapetalae</taxon>
        <taxon>asterids</taxon>
        <taxon>lamiids</taxon>
        <taxon>Gentianales</taxon>
        <taxon>Rubiaceae</taxon>
        <taxon>Rubioideae</taxon>
        <taxon>Spermacoceae</taxon>
        <taxon>Hedyotis-Oldenlandia complex</taxon>
        <taxon>Oldenlandia</taxon>
    </lineage>
</organism>
<comment type="similarity">
    <text evidence="1">Belongs to the disease resistance NB-LRR family.</text>
</comment>